<dbReference type="AlphaFoldDB" id="R6TY80"/>
<dbReference type="Pfam" id="PF13692">
    <property type="entry name" value="Glyco_trans_1_4"/>
    <property type="match status" value="1"/>
</dbReference>
<dbReference type="GO" id="GO:0016757">
    <property type="term" value="F:glycosyltransferase activity"/>
    <property type="evidence" value="ECO:0007669"/>
    <property type="project" value="TreeGrafter"/>
</dbReference>
<dbReference type="PANTHER" id="PTHR12526">
    <property type="entry name" value="GLYCOSYLTRANSFERASE"/>
    <property type="match status" value="1"/>
</dbReference>
<evidence type="ECO:0000259" key="1">
    <source>
        <dbReference type="Pfam" id="PF13579"/>
    </source>
</evidence>
<dbReference type="STRING" id="1263015.BN580_01634"/>
<dbReference type="PANTHER" id="PTHR12526:SF638">
    <property type="entry name" value="SPORE COAT PROTEIN SA"/>
    <property type="match status" value="1"/>
</dbReference>
<reference evidence="2" key="1">
    <citation type="submission" date="2012-11" db="EMBL/GenBank/DDBJ databases">
        <title>Dependencies among metagenomic species, viruses, plasmids and units of genetic variation.</title>
        <authorList>
            <person name="Nielsen H.B."/>
            <person name="Almeida M."/>
            <person name="Juncker A.S."/>
            <person name="Rasmussen S."/>
            <person name="Li J."/>
            <person name="Sunagawa S."/>
            <person name="Plichta D."/>
            <person name="Gautier L."/>
            <person name="Le Chatelier E."/>
            <person name="Peletier E."/>
            <person name="Bonde I."/>
            <person name="Nielsen T."/>
            <person name="Manichanh C."/>
            <person name="Arumugam M."/>
            <person name="Batto J."/>
            <person name="Santos M.B.Q.D."/>
            <person name="Blom N."/>
            <person name="Borruel N."/>
            <person name="Burgdorf K.S."/>
            <person name="Boumezbeur F."/>
            <person name="Casellas F."/>
            <person name="Dore J."/>
            <person name="Guarner F."/>
            <person name="Hansen T."/>
            <person name="Hildebrand F."/>
            <person name="Kaas R.S."/>
            <person name="Kennedy S."/>
            <person name="Kristiansen K."/>
            <person name="Kultima J.R."/>
            <person name="Leonard P."/>
            <person name="Levenez F."/>
            <person name="Lund O."/>
            <person name="Moumen B."/>
            <person name="Le Paslier D."/>
            <person name="Pons N."/>
            <person name="Pedersen O."/>
            <person name="Prifti E."/>
            <person name="Qin J."/>
            <person name="Raes J."/>
            <person name="Tap J."/>
            <person name="Tims S."/>
            <person name="Ussery D.W."/>
            <person name="Yamada T."/>
            <person name="MetaHit consortium"/>
            <person name="Renault P."/>
            <person name="Sicheritz-Ponten T."/>
            <person name="Bork P."/>
            <person name="Wang J."/>
            <person name="Brunak S."/>
            <person name="Ehrlich S.D."/>
        </authorList>
    </citation>
    <scope>NUCLEOTIDE SEQUENCE [LARGE SCALE GENOMIC DNA]</scope>
</reference>
<sequence>MKYLIITNHSYMLWQFRRELITELLARGEVVVSTPFVGREKELSGIGCRLIKTEVDRRGANPAKDYALFRKYRRIIGAEKPDAVITYSIKPNIYGGIAAAQAGIPYFVNVQGLGSAFSNRLLAPLVTGMYRHALKKADTVFFENSGNLERFVEKRVVAADRTVLLPGAGVDTDFYPYREYPSEENGLRFLFVGRIMKEKGVNELFAAAEKLKSEYGDKVHFDVAGFFEDAYSDRVKKLSDSGVITYLGFLEDVRPLYESCHCVVLPSYHEGMSNVLLEGASTGRPLITTDIPGCREAVIDGKTGFLCRPADTASLYDAMKKFAAMTGDERRKTGLAGREHVLDFGKYAVVEKTIAAMPGKSTERIRR</sequence>
<dbReference type="EMBL" id="CBFW010000254">
    <property type="protein sequence ID" value="CDC74814.1"/>
    <property type="molecule type" value="Genomic_DNA"/>
</dbReference>
<name>R6TY80_9BACT</name>
<evidence type="ECO:0000313" key="3">
    <source>
        <dbReference type="Proteomes" id="UP000017938"/>
    </source>
</evidence>
<proteinExistence type="predicted"/>
<dbReference type="SUPFAM" id="SSF53756">
    <property type="entry name" value="UDP-Glycosyltransferase/glycogen phosphorylase"/>
    <property type="match status" value="1"/>
</dbReference>
<dbReference type="Pfam" id="PF13579">
    <property type="entry name" value="Glyco_trans_4_4"/>
    <property type="match status" value="1"/>
</dbReference>
<organism evidence="2 3">
    <name type="scientific">Candidatus Colimorpha enterica</name>
    <dbReference type="NCBI Taxonomy" id="3083063"/>
    <lineage>
        <taxon>Bacteria</taxon>
        <taxon>Pseudomonadati</taxon>
        <taxon>Bacteroidota</taxon>
        <taxon>Bacteroidia</taxon>
        <taxon>Bacteroidales</taxon>
        <taxon>Candidatus Colimorpha</taxon>
    </lineage>
</organism>
<protein>
    <submittedName>
        <fullName evidence="2">Glycosyltransferase group 1 family protein</fullName>
    </submittedName>
</protein>
<dbReference type="Gene3D" id="3.40.50.2000">
    <property type="entry name" value="Glycogen Phosphorylase B"/>
    <property type="match status" value="2"/>
</dbReference>
<dbReference type="CDD" id="cd03808">
    <property type="entry name" value="GT4_CapM-like"/>
    <property type="match status" value="1"/>
</dbReference>
<evidence type="ECO:0000313" key="2">
    <source>
        <dbReference type="EMBL" id="CDC74814.1"/>
    </source>
</evidence>
<comment type="caution">
    <text evidence="2">The sequence shown here is derived from an EMBL/GenBank/DDBJ whole genome shotgun (WGS) entry which is preliminary data.</text>
</comment>
<gene>
    <name evidence="2" type="ORF">BN580_01634</name>
</gene>
<keyword evidence="2" id="KW-0808">Transferase</keyword>
<dbReference type="InterPro" id="IPR028098">
    <property type="entry name" value="Glyco_trans_4-like_N"/>
</dbReference>
<feature type="domain" description="Glycosyltransferase subfamily 4-like N-terminal" evidence="1">
    <location>
        <begin position="18"/>
        <end position="166"/>
    </location>
</feature>
<accession>R6TY80</accession>
<dbReference type="Proteomes" id="UP000017938">
    <property type="component" value="Unassembled WGS sequence"/>
</dbReference>